<dbReference type="InterPro" id="IPR011053">
    <property type="entry name" value="Single_hybrid_motif"/>
</dbReference>
<protein>
    <recommendedName>
        <fullName evidence="2">biotin carboxylase</fullName>
        <ecNumber evidence="2">6.3.4.14</ecNumber>
    </recommendedName>
</protein>
<evidence type="ECO:0000313" key="12">
    <source>
        <dbReference type="EMBL" id="GGM82707.1"/>
    </source>
</evidence>
<dbReference type="InterPro" id="IPR011054">
    <property type="entry name" value="Rudment_hybrid_motif"/>
</dbReference>
<comment type="caution">
    <text evidence="12">The sequence shown here is derived from an EMBL/GenBank/DDBJ whole genome shotgun (WGS) entry which is preliminary data.</text>
</comment>
<name>A0A917UEH1_9ACTN</name>
<keyword evidence="6" id="KW-0092">Biotin</keyword>
<dbReference type="RefSeq" id="WP_190257166.1">
    <property type="nucleotide sequence ID" value="NZ_BMPI01000090.1"/>
</dbReference>
<evidence type="ECO:0000256" key="7">
    <source>
        <dbReference type="ARBA" id="ARBA00048501"/>
    </source>
</evidence>
<reference evidence="12" key="2">
    <citation type="submission" date="2020-09" db="EMBL/GenBank/DDBJ databases">
        <authorList>
            <person name="Sun Q."/>
            <person name="Ohkuma M."/>
        </authorList>
    </citation>
    <scope>NUCLEOTIDE SEQUENCE</scope>
    <source>
        <strain evidence="12">JCM 19831</strain>
    </source>
</reference>
<gene>
    <name evidence="12" type="ORF">GCM10007977_100140</name>
</gene>
<feature type="domain" description="Biotin carboxylation" evidence="11">
    <location>
        <begin position="1"/>
        <end position="444"/>
    </location>
</feature>
<dbReference type="EC" id="6.3.4.14" evidence="2"/>
<dbReference type="SUPFAM" id="SSF56059">
    <property type="entry name" value="Glutathione synthetase ATP-binding domain-like"/>
    <property type="match status" value="1"/>
</dbReference>
<dbReference type="PANTHER" id="PTHR18866:SF33">
    <property type="entry name" value="METHYLCROTONOYL-COA CARBOXYLASE SUBUNIT ALPHA, MITOCHONDRIAL-RELATED"/>
    <property type="match status" value="1"/>
</dbReference>
<dbReference type="PROSITE" id="PS50968">
    <property type="entry name" value="BIOTINYL_LIPOYL"/>
    <property type="match status" value="1"/>
</dbReference>
<dbReference type="Proteomes" id="UP000642070">
    <property type="component" value="Unassembled WGS sequence"/>
</dbReference>
<feature type="domain" description="ATP-grasp" evidence="10">
    <location>
        <begin position="120"/>
        <end position="315"/>
    </location>
</feature>
<dbReference type="GO" id="GO:0046872">
    <property type="term" value="F:metal ion binding"/>
    <property type="evidence" value="ECO:0007669"/>
    <property type="project" value="InterPro"/>
</dbReference>
<dbReference type="Pfam" id="PF21139">
    <property type="entry name" value="BT_MCC_alpha"/>
    <property type="match status" value="1"/>
</dbReference>
<comment type="cofactor">
    <cofactor evidence="1">
        <name>biotin</name>
        <dbReference type="ChEBI" id="CHEBI:57586"/>
    </cofactor>
</comment>
<evidence type="ECO:0000313" key="13">
    <source>
        <dbReference type="Proteomes" id="UP000642070"/>
    </source>
</evidence>
<evidence type="ECO:0000256" key="1">
    <source>
        <dbReference type="ARBA" id="ARBA00001953"/>
    </source>
</evidence>
<evidence type="ECO:0000256" key="6">
    <source>
        <dbReference type="ARBA" id="ARBA00023267"/>
    </source>
</evidence>
<dbReference type="PROSITE" id="PS50975">
    <property type="entry name" value="ATP_GRASP"/>
    <property type="match status" value="1"/>
</dbReference>
<dbReference type="InterPro" id="IPR011764">
    <property type="entry name" value="Biotin_carboxylation_dom"/>
</dbReference>
<evidence type="ECO:0000256" key="5">
    <source>
        <dbReference type="ARBA" id="ARBA00022840"/>
    </source>
</evidence>
<dbReference type="InterPro" id="IPR050856">
    <property type="entry name" value="Biotin_carboxylase_complex"/>
</dbReference>
<dbReference type="InterPro" id="IPR005482">
    <property type="entry name" value="Biotin_COase_C"/>
</dbReference>
<keyword evidence="13" id="KW-1185">Reference proteome</keyword>
<sequence>MITTLLVANRGEIARRVMRTAAAMGIRTVAVYSDGDAHSPFVRDADLAVPLHGQTAAETYLDVAKVLDAARLAGADGVHPGYGFLSENADFARAVVEAGMIWVGPTPAAIAAMGDKLAAKTLMEEAGVRTLPSLRLEEGADLGAAATEVGFPALVKAAAGGGGKGMRVVEREEELQAAIAGARREALAAFGDGTVFLERYLTGARHVEVQILGDKHGNLVHLFERECSIQRRHQKVIEESPSSAVSPALRERMGQAGLLAAKAIGYESAGTVEFLLAPDGAFYFLEVNTRLQVEHPVTEMVTGLDLVREQLLVAQGAALSFTQSDLTLTGHAVEARLYAEDPDNDFLPVTGTVRVWEPAASPEARYDSGIESGSRVGVEFDPMLAKVIAHAPTRAEAALRLALALERTAIQGTTTNRDFLVATLRHPAFLAGDTSTDFITKIDPPRSRAVAPAELEVAAVQAALAAQSWRRATSALGRFPSGWRNSILPSETFTYLHADRSVPVAYRALRDGSFAVTVAGRTTTARVLECSDREIEVELDGIRHRSTVRNHGPRWWVHGPRGDVELALVPRFPEPEAEGVAGGLVAPLPGAVIAVQVTAGGRVEEGQLLVIVEAMKMEHRITAPHAGTVAELRVAAGDQVAAGDLLVVLEEA</sequence>
<dbReference type="SUPFAM" id="SSF52440">
    <property type="entry name" value="PreATP-grasp domain"/>
    <property type="match status" value="1"/>
</dbReference>
<dbReference type="Pfam" id="PF00364">
    <property type="entry name" value="Biotin_lipoyl"/>
    <property type="match status" value="1"/>
</dbReference>
<keyword evidence="3" id="KW-0436">Ligase</keyword>
<dbReference type="GO" id="GO:0005524">
    <property type="term" value="F:ATP binding"/>
    <property type="evidence" value="ECO:0007669"/>
    <property type="project" value="UniProtKB-UniRule"/>
</dbReference>
<dbReference type="SUPFAM" id="SSF51230">
    <property type="entry name" value="Single hybrid motif"/>
    <property type="match status" value="1"/>
</dbReference>
<reference evidence="12" key="1">
    <citation type="journal article" date="2014" name="Int. J. Syst. Evol. Microbiol.">
        <title>Complete genome sequence of Corynebacterium casei LMG S-19264T (=DSM 44701T), isolated from a smear-ripened cheese.</title>
        <authorList>
            <consortium name="US DOE Joint Genome Institute (JGI-PGF)"/>
            <person name="Walter F."/>
            <person name="Albersmeier A."/>
            <person name="Kalinowski J."/>
            <person name="Ruckert C."/>
        </authorList>
    </citation>
    <scope>NUCLEOTIDE SEQUENCE</scope>
    <source>
        <strain evidence="12">JCM 19831</strain>
    </source>
</reference>
<dbReference type="InterPro" id="IPR005479">
    <property type="entry name" value="CPAse_ATP-bd"/>
</dbReference>
<organism evidence="12 13">
    <name type="scientific">Dactylosporangium sucinum</name>
    <dbReference type="NCBI Taxonomy" id="1424081"/>
    <lineage>
        <taxon>Bacteria</taxon>
        <taxon>Bacillati</taxon>
        <taxon>Actinomycetota</taxon>
        <taxon>Actinomycetes</taxon>
        <taxon>Micromonosporales</taxon>
        <taxon>Micromonosporaceae</taxon>
        <taxon>Dactylosporangium</taxon>
    </lineage>
</organism>
<evidence type="ECO:0000256" key="8">
    <source>
        <dbReference type="PROSITE-ProRule" id="PRU00409"/>
    </source>
</evidence>
<keyword evidence="5 8" id="KW-0067">ATP-binding</keyword>
<dbReference type="InterPro" id="IPR048429">
    <property type="entry name" value="MCC_alpha_BT"/>
</dbReference>
<accession>A0A917UEH1</accession>
<dbReference type="PROSITE" id="PS00867">
    <property type="entry name" value="CPSASE_2"/>
    <property type="match status" value="1"/>
</dbReference>
<evidence type="ECO:0000256" key="3">
    <source>
        <dbReference type="ARBA" id="ARBA00022598"/>
    </source>
</evidence>
<proteinExistence type="predicted"/>
<dbReference type="Pfam" id="PF02785">
    <property type="entry name" value="Biotin_carb_C"/>
    <property type="match status" value="1"/>
</dbReference>
<dbReference type="FunFam" id="3.40.50.20:FF:000010">
    <property type="entry name" value="Propionyl-CoA carboxylase subunit alpha"/>
    <property type="match status" value="1"/>
</dbReference>
<evidence type="ECO:0000259" key="11">
    <source>
        <dbReference type="PROSITE" id="PS50979"/>
    </source>
</evidence>
<dbReference type="SMART" id="SM00878">
    <property type="entry name" value="Biotin_carb_C"/>
    <property type="match status" value="1"/>
</dbReference>
<dbReference type="GO" id="GO:0004075">
    <property type="term" value="F:biotin carboxylase activity"/>
    <property type="evidence" value="ECO:0007669"/>
    <property type="project" value="UniProtKB-EC"/>
</dbReference>
<dbReference type="CDD" id="cd06850">
    <property type="entry name" value="biotinyl_domain"/>
    <property type="match status" value="1"/>
</dbReference>
<feature type="domain" description="Lipoyl-binding" evidence="9">
    <location>
        <begin position="575"/>
        <end position="650"/>
    </location>
</feature>
<dbReference type="Gene3D" id="2.40.50.100">
    <property type="match status" value="1"/>
</dbReference>
<dbReference type="FunFam" id="2.40.50.100:FF:000003">
    <property type="entry name" value="Acetyl-CoA carboxylase biotin carboxyl carrier protein"/>
    <property type="match status" value="1"/>
</dbReference>
<evidence type="ECO:0000256" key="2">
    <source>
        <dbReference type="ARBA" id="ARBA00013263"/>
    </source>
</evidence>
<dbReference type="PROSITE" id="PS50979">
    <property type="entry name" value="BC"/>
    <property type="match status" value="1"/>
</dbReference>
<dbReference type="PANTHER" id="PTHR18866">
    <property type="entry name" value="CARBOXYLASE:PYRUVATE/ACETYL-COA/PROPIONYL-COA CARBOXYLASE"/>
    <property type="match status" value="1"/>
</dbReference>
<dbReference type="InterPro" id="IPR016185">
    <property type="entry name" value="PreATP-grasp_dom_sf"/>
</dbReference>
<comment type="catalytic activity">
    <reaction evidence="7">
        <text>N(6)-biotinyl-L-lysyl-[protein] + hydrogencarbonate + ATP = N(6)-carboxybiotinyl-L-lysyl-[protein] + ADP + phosphate + H(+)</text>
        <dbReference type="Rhea" id="RHEA:13501"/>
        <dbReference type="Rhea" id="RHEA-COMP:10505"/>
        <dbReference type="Rhea" id="RHEA-COMP:10506"/>
        <dbReference type="ChEBI" id="CHEBI:15378"/>
        <dbReference type="ChEBI" id="CHEBI:17544"/>
        <dbReference type="ChEBI" id="CHEBI:30616"/>
        <dbReference type="ChEBI" id="CHEBI:43474"/>
        <dbReference type="ChEBI" id="CHEBI:83144"/>
        <dbReference type="ChEBI" id="CHEBI:83145"/>
        <dbReference type="ChEBI" id="CHEBI:456216"/>
        <dbReference type="EC" id="6.3.4.14"/>
    </reaction>
    <physiologicalReaction direction="left-to-right" evidence="7">
        <dbReference type="Rhea" id="RHEA:13502"/>
    </physiologicalReaction>
</comment>
<dbReference type="InterPro" id="IPR011761">
    <property type="entry name" value="ATP-grasp"/>
</dbReference>
<evidence type="ECO:0000256" key="4">
    <source>
        <dbReference type="ARBA" id="ARBA00022741"/>
    </source>
</evidence>
<evidence type="ECO:0000259" key="9">
    <source>
        <dbReference type="PROSITE" id="PS50968"/>
    </source>
</evidence>
<dbReference type="Gene3D" id="3.30.470.20">
    <property type="entry name" value="ATP-grasp fold, B domain"/>
    <property type="match status" value="1"/>
</dbReference>
<dbReference type="InterPro" id="IPR000089">
    <property type="entry name" value="Biotin_lipoyl"/>
</dbReference>
<dbReference type="Pfam" id="PF00289">
    <property type="entry name" value="Biotin_carb_N"/>
    <property type="match status" value="1"/>
</dbReference>
<dbReference type="AlphaFoldDB" id="A0A917UEH1"/>
<dbReference type="PROSITE" id="PS00188">
    <property type="entry name" value="BIOTIN"/>
    <property type="match status" value="1"/>
</dbReference>
<evidence type="ECO:0000259" key="10">
    <source>
        <dbReference type="PROSITE" id="PS50975"/>
    </source>
</evidence>
<dbReference type="InterPro" id="IPR005481">
    <property type="entry name" value="BC-like_N"/>
</dbReference>
<dbReference type="SUPFAM" id="SSF51246">
    <property type="entry name" value="Rudiment single hybrid motif"/>
    <property type="match status" value="1"/>
</dbReference>
<dbReference type="InterPro" id="IPR001882">
    <property type="entry name" value="Biotin_BS"/>
</dbReference>
<keyword evidence="4 8" id="KW-0547">Nucleotide-binding</keyword>
<dbReference type="EMBL" id="BMPI01000090">
    <property type="protein sequence ID" value="GGM82707.1"/>
    <property type="molecule type" value="Genomic_DNA"/>
</dbReference>
<dbReference type="Pfam" id="PF02786">
    <property type="entry name" value="CPSase_L_D2"/>
    <property type="match status" value="1"/>
</dbReference>